<dbReference type="AlphaFoldDB" id="A0A5J4WQQ0"/>
<protein>
    <submittedName>
        <fullName evidence="1">Uncharacterized protein</fullName>
    </submittedName>
</protein>
<name>A0A5J4WQQ0_9EUKA</name>
<comment type="caution">
    <text evidence="1">The sequence shown here is derived from an EMBL/GenBank/DDBJ whole genome shotgun (WGS) entry which is preliminary data.</text>
</comment>
<reference evidence="1 2" key="1">
    <citation type="submission" date="2019-03" db="EMBL/GenBank/DDBJ databases">
        <title>Single cell metagenomics reveals metabolic interactions within the superorganism composed of flagellate Streblomastix strix and complex community of Bacteroidetes bacteria on its surface.</title>
        <authorList>
            <person name="Treitli S.C."/>
            <person name="Kolisko M."/>
            <person name="Husnik F."/>
            <person name="Keeling P."/>
            <person name="Hampl V."/>
        </authorList>
    </citation>
    <scope>NUCLEOTIDE SEQUENCE [LARGE SCALE GENOMIC DNA]</scope>
    <source>
        <strain evidence="1">ST1C</strain>
    </source>
</reference>
<dbReference type="EMBL" id="SNRW01001318">
    <property type="protein sequence ID" value="KAA6396882.1"/>
    <property type="molecule type" value="Genomic_DNA"/>
</dbReference>
<proteinExistence type="predicted"/>
<evidence type="ECO:0000313" key="1">
    <source>
        <dbReference type="EMBL" id="KAA6396882.1"/>
    </source>
</evidence>
<sequence>MIIPLNLLRYLLHQWQHECTIVHDLSSEKQTEQKILVDSMQKYMDESMLILAHLTLQNTRIKIVTGWVAPTLHKVMGTLNGPVSMLHPGAGQIVGTIGNIAGGLDRHLNKR</sequence>
<organism evidence="1 2">
    <name type="scientific">Streblomastix strix</name>
    <dbReference type="NCBI Taxonomy" id="222440"/>
    <lineage>
        <taxon>Eukaryota</taxon>
        <taxon>Metamonada</taxon>
        <taxon>Preaxostyla</taxon>
        <taxon>Oxymonadida</taxon>
        <taxon>Streblomastigidae</taxon>
        <taxon>Streblomastix</taxon>
    </lineage>
</organism>
<gene>
    <name evidence="1" type="ORF">EZS28_007592</name>
</gene>
<dbReference type="Proteomes" id="UP000324800">
    <property type="component" value="Unassembled WGS sequence"/>
</dbReference>
<accession>A0A5J4WQQ0</accession>
<evidence type="ECO:0000313" key="2">
    <source>
        <dbReference type="Proteomes" id="UP000324800"/>
    </source>
</evidence>